<evidence type="ECO:0000256" key="4">
    <source>
        <dbReference type="ARBA" id="ARBA00022898"/>
    </source>
</evidence>
<reference evidence="11 12" key="1">
    <citation type="submission" date="2017-10" db="EMBL/GenBank/DDBJ databases">
        <authorList>
            <person name="Banno H."/>
            <person name="Chua N.-H."/>
        </authorList>
    </citation>
    <scope>NUCLEOTIDE SEQUENCE [LARGE SCALE GENOMIC DNA]</scope>
    <source>
        <strain evidence="11 12">YW11</strain>
    </source>
</reference>
<evidence type="ECO:0000256" key="3">
    <source>
        <dbReference type="ARBA" id="ARBA00022679"/>
    </source>
</evidence>
<dbReference type="InterPro" id="IPR015422">
    <property type="entry name" value="PyrdxlP-dep_Trfase_small"/>
</dbReference>
<proteinExistence type="inferred from homology"/>
<evidence type="ECO:0000256" key="9">
    <source>
        <dbReference type="PIRSR" id="PIRSR000524-50"/>
    </source>
</evidence>
<keyword evidence="3 7" id="KW-0808">Transferase</keyword>
<protein>
    <recommendedName>
        <fullName evidence="7">2-aminoethylphosphonate--pyruvate transaminase</fullName>
        <ecNumber evidence="7">2.6.1.37</ecNumber>
    </recommendedName>
    <alternativeName>
        <fullName evidence="7">2-aminoethylphosphonate aminotransferase</fullName>
    </alternativeName>
    <alternativeName>
        <fullName evidence="7">AEP transaminase</fullName>
        <shortName evidence="7">AEPT</shortName>
    </alternativeName>
</protein>
<dbReference type="PANTHER" id="PTHR42778">
    <property type="entry name" value="2-AMINOETHYLPHOSPHONATE--PYRUVATE TRANSAMINASE"/>
    <property type="match status" value="1"/>
</dbReference>
<keyword evidence="4 7" id="KW-0663">Pyridoxal phosphate</keyword>
<evidence type="ECO:0000256" key="8">
    <source>
        <dbReference type="PIRSR" id="PIRSR000524-1"/>
    </source>
</evidence>
<dbReference type="InterPro" id="IPR000192">
    <property type="entry name" value="Aminotrans_V_dom"/>
</dbReference>
<comment type="similarity">
    <text evidence="7">Belongs to the class-V pyridoxal-phosphate-dependent aminotransferase family. PhnW subfamily.</text>
</comment>
<evidence type="ECO:0000313" key="11">
    <source>
        <dbReference type="EMBL" id="PHK93070.1"/>
    </source>
</evidence>
<evidence type="ECO:0000313" key="12">
    <source>
        <dbReference type="Proteomes" id="UP000223527"/>
    </source>
</evidence>
<evidence type="ECO:0000256" key="5">
    <source>
        <dbReference type="ARBA" id="ARBA00023317"/>
    </source>
</evidence>
<dbReference type="SUPFAM" id="SSF53383">
    <property type="entry name" value="PLP-dependent transferases"/>
    <property type="match status" value="1"/>
</dbReference>
<dbReference type="Proteomes" id="UP000223527">
    <property type="component" value="Unassembled WGS sequence"/>
</dbReference>
<comment type="catalytic activity">
    <reaction evidence="6 7">
        <text>(2-aminoethyl)phosphonate + pyruvate = phosphonoacetaldehyde + L-alanine</text>
        <dbReference type="Rhea" id="RHEA:17021"/>
        <dbReference type="ChEBI" id="CHEBI:15361"/>
        <dbReference type="ChEBI" id="CHEBI:57418"/>
        <dbReference type="ChEBI" id="CHEBI:57972"/>
        <dbReference type="ChEBI" id="CHEBI:58383"/>
        <dbReference type="EC" id="2.6.1.37"/>
    </reaction>
</comment>
<dbReference type="InterPro" id="IPR015424">
    <property type="entry name" value="PyrdxlP-dep_Trfase"/>
</dbReference>
<dbReference type="RefSeq" id="WP_099097379.1">
    <property type="nucleotide sequence ID" value="NZ_PDNU01000071.1"/>
</dbReference>
<dbReference type="InterPro" id="IPR024169">
    <property type="entry name" value="SP_NH2Trfase/AEP_transaminase"/>
</dbReference>
<comment type="cofactor">
    <cofactor evidence="1 7 9">
        <name>pyridoxal 5'-phosphate</name>
        <dbReference type="ChEBI" id="CHEBI:597326"/>
    </cofactor>
</comment>
<comment type="subunit">
    <text evidence="7">Homodimer.</text>
</comment>
<accession>A0A2C7A3Z5</accession>
<comment type="function">
    <text evidence="7">Involved in phosphonate degradation.</text>
</comment>
<dbReference type="EMBL" id="PDNU01000071">
    <property type="protein sequence ID" value="PHK93070.1"/>
    <property type="molecule type" value="Genomic_DNA"/>
</dbReference>
<keyword evidence="12" id="KW-1185">Reference proteome</keyword>
<dbReference type="OrthoDB" id="9766472at2"/>
<dbReference type="PANTHER" id="PTHR42778:SF1">
    <property type="entry name" value="2-AMINOETHYLPHOSPHONATE--PYRUVATE TRANSAMINASE"/>
    <property type="match status" value="1"/>
</dbReference>
<sequence length="376" mass="40274">MLLLIPGPVQTRPEVRAAMAVDIAPWDRDFAPEYIAIREKLRDLAGGVAGRHVCLPLQGAGHFITEAALRTFVPAGTAPAPGRLLIPMNGAYADRMARLAREAGREVVLLPAPDTRGVAPEAVAAALAADPAITHVGVVYSETGSGIVNDVPAIGAVVRAAGRRMIVDAVSAFGALPFDLSAQPEVDAVVFTSNKCIEGLPGLGFAICPVERVAASRGNAQSWSFDLADVYDTAQRAGWGSFRFTPPVQALHAFGVALDIFLAEGGQPARLARYRENCRILYEGARALGLEPYLAWEHQGPIIALFHQPRVPGFELQRFVEALKRRGVLISNFHNTEAPTMRIGCIGHVGPDEMRFALNALRGALEEMGVRRRDAA</sequence>
<dbReference type="Gene3D" id="3.40.640.10">
    <property type="entry name" value="Type I PLP-dependent aspartate aminotransferase-like (Major domain)"/>
    <property type="match status" value="1"/>
</dbReference>
<dbReference type="InterPro" id="IPR012703">
    <property type="entry name" value="NH2EtPonate_pyrv_transaminase"/>
</dbReference>
<feature type="binding site" evidence="8">
    <location>
        <position position="342"/>
    </location>
    <ligand>
        <name>substrate</name>
    </ligand>
</feature>
<comment type="caution">
    <text evidence="11">The sequence shown here is derived from an EMBL/GenBank/DDBJ whole genome shotgun (WGS) entry which is preliminary data.</text>
</comment>
<evidence type="ECO:0000256" key="1">
    <source>
        <dbReference type="ARBA" id="ARBA00001933"/>
    </source>
</evidence>
<evidence type="ECO:0000259" key="10">
    <source>
        <dbReference type="Pfam" id="PF00266"/>
    </source>
</evidence>
<evidence type="ECO:0000256" key="2">
    <source>
        <dbReference type="ARBA" id="ARBA00022576"/>
    </source>
</evidence>
<keyword evidence="5 7" id="KW-0670">Pyruvate</keyword>
<name>A0A2C7A3Z5_9PROT</name>
<feature type="domain" description="Aminotransferase class V" evidence="10">
    <location>
        <begin position="84"/>
        <end position="342"/>
    </location>
</feature>
<evidence type="ECO:0000256" key="6">
    <source>
        <dbReference type="ARBA" id="ARBA00049460"/>
    </source>
</evidence>
<feature type="modified residue" description="N6-(pyridoxal phosphate)lysine" evidence="7 9">
    <location>
        <position position="195"/>
    </location>
</feature>
<dbReference type="EC" id="2.6.1.37" evidence="7"/>
<organism evidence="11 12">
    <name type="scientific">Teichococcus rhizosphaerae</name>
    <dbReference type="NCBI Taxonomy" id="1335062"/>
    <lineage>
        <taxon>Bacteria</taxon>
        <taxon>Pseudomonadati</taxon>
        <taxon>Pseudomonadota</taxon>
        <taxon>Alphaproteobacteria</taxon>
        <taxon>Acetobacterales</taxon>
        <taxon>Roseomonadaceae</taxon>
        <taxon>Roseomonas</taxon>
    </lineage>
</organism>
<dbReference type="PIRSF" id="PIRSF000524">
    <property type="entry name" value="SPT"/>
    <property type="match status" value="1"/>
</dbReference>
<dbReference type="Gene3D" id="3.90.1150.10">
    <property type="entry name" value="Aspartate Aminotransferase, domain 1"/>
    <property type="match status" value="1"/>
</dbReference>
<dbReference type="HAMAP" id="MF_01376">
    <property type="entry name" value="PhnW_aminotrans_5"/>
    <property type="match status" value="1"/>
</dbReference>
<dbReference type="Pfam" id="PF00266">
    <property type="entry name" value="Aminotran_5"/>
    <property type="match status" value="1"/>
</dbReference>
<gene>
    <name evidence="7" type="primary">phnW</name>
    <name evidence="11" type="ORF">CR162_20595</name>
</gene>
<dbReference type="GO" id="GO:0047304">
    <property type="term" value="F:2-aminoethylphosphonate-pyruvate transaminase activity"/>
    <property type="evidence" value="ECO:0007669"/>
    <property type="project" value="UniProtKB-UniRule"/>
</dbReference>
<dbReference type="GO" id="GO:0019700">
    <property type="term" value="P:organic phosphonate catabolic process"/>
    <property type="evidence" value="ECO:0007669"/>
    <property type="project" value="InterPro"/>
</dbReference>
<keyword evidence="2 7" id="KW-0032">Aminotransferase</keyword>
<dbReference type="InterPro" id="IPR015421">
    <property type="entry name" value="PyrdxlP-dep_Trfase_major"/>
</dbReference>
<dbReference type="AlphaFoldDB" id="A0A2C7A3Z5"/>
<evidence type="ECO:0000256" key="7">
    <source>
        <dbReference type="HAMAP-Rule" id="MF_01376"/>
    </source>
</evidence>
<dbReference type="NCBIfam" id="NF010006">
    <property type="entry name" value="PRK13479.1"/>
    <property type="match status" value="1"/>
</dbReference>